<reference evidence="2" key="1">
    <citation type="submission" date="2021-05" db="EMBL/GenBank/DDBJ databases">
        <authorList>
            <person name="Alioto T."/>
            <person name="Alioto T."/>
            <person name="Gomez Garrido J."/>
        </authorList>
    </citation>
    <scope>NUCLEOTIDE SEQUENCE</scope>
</reference>
<protein>
    <submittedName>
        <fullName evidence="2">Uncharacterized protein</fullName>
    </submittedName>
</protein>
<evidence type="ECO:0000313" key="2">
    <source>
        <dbReference type="EMBL" id="CAG6730191.1"/>
    </source>
</evidence>
<evidence type="ECO:0000256" key="1">
    <source>
        <dbReference type="SAM" id="Phobius"/>
    </source>
</evidence>
<dbReference type="EMBL" id="HBUF01380874">
    <property type="protein sequence ID" value="CAG6730192.1"/>
    <property type="molecule type" value="Transcribed_RNA"/>
</dbReference>
<proteinExistence type="predicted"/>
<accession>A0A8D8YKH8</accession>
<sequence>MMFIWNFFPFHCGMTFIWSLHHVLFHCIWNFFTLFGLSTTFCFIVLTTLSYHLSSIPTVANLCHYRESNLYRVFFKCLLLCHKLYYQSSSKSNSTAGLEPPTSRLRDLCDTTEYSHKFLVE</sequence>
<keyword evidence="1" id="KW-0472">Membrane</keyword>
<dbReference type="EMBL" id="HBUF01380873">
    <property type="protein sequence ID" value="CAG6730191.1"/>
    <property type="molecule type" value="Transcribed_RNA"/>
</dbReference>
<name>A0A8D8YKH8_9HEMI</name>
<dbReference type="AlphaFoldDB" id="A0A8D8YKH8"/>
<keyword evidence="1" id="KW-0812">Transmembrane</keyword>
<keyword evidence="1" id="KW-1133">Transmembrane helix</keyword>
<feature type="transmembrane region" description="Helical" evidence="1">
    <location>
        <begin position="23"/>
        <end position="46"/>
    </location>
</feature>
<organism evidence="2">
    <name type="scientific">Cacopsylla melanoneura</name>
    <dbReference type="NCBI Taxonomy" id="428564"/>
    <lineage>
        <taxon>Eukaryota</taxon>
        <taxon>Metazoa</taxon>
        <taxon>Ecdysozoa</taxon>
        <taxon>Arthropoda</taxon>
        <taxon>Hexapoda</taxon>
        <taxon>Insecta</taxon>
        <taxon>Pterygota</taxon>
        <taxon>Neoptera</taxon>
        <taxon>Paraneoptera</taxon>
        <taxon>Hemiptera</taxon>
        <taxon>Sternorrhyncha</taxon>
        <taxon>Psylloidea</taxon>
        <taxon>Psyllidae</taxon>
        <taxon>Psyllinae</taxon>
        <taxon>Cacopsylla</taxon>
    </lineage>
</organism>